<evidence type="ECO:0000256" key="1">
    <source>
        <dbReference type="SAM" id="MobiDB-lite"/>
    </source>
</evidence>
<keyword evidence="2" id="KW-0472">Membrane</keyword>
<feature type="region of interest" description="Disordered" evidence="1">
    <location>
        <begin position="184"/>
        <end position="208"/>
    </location>
</feature>
<keyword evidence="2" id="KW-1133">Transmembrane helix</keyword>
<comment type="caution">
    <text evidence="3">The sequence shown here is derived from an EMBL/GenBank/DDBJ whole genome shotgun (WGS) entry which is preliminary data.</text>
</comment>
<dbReference type="EMBL" id="BJWK01000002">
    <property type="protein sequence ID" value="GEM06901.1"/>
    <property type="molecule type" value="Genomic_DNA"/>
</dbReference>
<organism evidence="3 4">
    <name type="scientific">Rhodotorula toruloides</name>
    <name type="common">Yeast</name>
    <name type="synonym">Rhodosporidium toruloides</name>
    <dbReference type="NCBI Taxonomy" id="5286"/>
    <lineage>
        <taxon>Eukaryota</taxon>
        <taxon>Fungi</taxon>
        <taxon>Dikarya</taxon>
        <taxon>Basidiomycota</taxon>
        <taxon>Pucciniomycotina</taxon>
        <taxon>Microbotryomycetes</taxon>
        <taxon>Sporidiobolales</taxon>
        <taxon>Sporidiobolaceae</taxon>
        <taxon>Rhodotorula</taxon>
    </lineage>
</organism>
<sequence>MASARLVSPTRIFASSSGLIRVFGAAAASSAVERNEALPAPQVATSTGTPVVPSVVSPEHIFQPFTQSQIRVVAAATVGSPQIEQQTSGSPTSATTSSENIFASPSTASHVAVAIIPTTATSAFGSSSSASTPLADSISSTPSLASTPTAQENPSATIAVGSAKTLMSETNVVGIAHVTGLPTEASASFPPSPSSSSLMPLVPSTSSPSASRKFTSSAGGIAAVTVGSLVGVAVLAALATYVLCFCRRQCRHSKPELVELGSDAGSPGEEGQKWPSRPLSSASRDGVREMRGLWRQSIDSEASTGYAGPASRSDLAVSPTLDGPVSSSDWTSFVGGHAWTDAGDIDITSDVDRRDHDLTVGTAIRNWNSRFAAGFPTSMLAYPPSAGGTTRVPHPLLVNGRVPTSSPSLYSGTATLVILTQLS</sequence>
<keyword evidence="2" id="KW-0812">Transmembrane</keyword>
<dbReference type="OrthoDB" id="10621360at2759"/>
<feature type="region of interest" description="Disordered" evidence="1">
    <location>
        <begin position="81"/>
        <end position="100"/>
    </location>
</feature>
<evidence type="ECO:0000256" key="2">
    <source>
        <dbReference type="SAM" id="Phobius"/>
    </source>
</evidence>
<feature type="compositionally biased region" description="Low complexity" evidence="1">
    <location>
        <begin position="186"/>
        <end position="208"/>
    </location>
</feature>
<feature type="compositionally biased region" description="Low complexity" evidence="1">
    <location>
        <begin position="87"/>
        <end position="98"/>
    </location>
</feature>
<evidence type="ECO:0000313" key="3">
    <source>
        <dbReference type="EMBL" id="GEM06901.1"/>
    </source>
</evidence>
<dbReference type="AlphaFoldDB" id="A0A511K991"/>
<dbReference type="Proteomes" id="UP000321518">
    <property type="component" value="Unassembled WGS sequence"/>
</dbReference>
<proteinExistence type="predicted"/>
<name>A0A511K991_RHOTO</name>
<accession>A0A511K991</accession>
<reference evidence="3 4" key="1">
    <citation type="submission" date="2019-07" db="EMBL/GenBank/DDBJ databases">
        <title>Rhodotorula toruloides NBRC10032 genome sequencing.</title>
        <authorList>
            <person name="Shida Y."/>
            <person name="Takaku H."/>
            <person name="Ogasawara W."/>
            <person name="Mori K."/>
        </authorList>
    </citation>
    <scope>NUCLEOTIDE SEQUENCE [LARGE SCALE GENOMIC DNA]</scope>
    <source>
        <strain evidence="3 4">NBRC10032</strain>
    </source>
</reference>
<feature type="transmembrane region" description="Helical" evidence="2">
    <location>
        <begin position="221"/>
        <end position="244"/>
    </location>
</feature>
<protein>
    <submittedName>
        <fullName evidence="3">Proteophosphoglycan 5</fullName>
    </submittedName>
</protein>
<gene>
    <name evidence="3" type="ORF">Rt10032_c02g0918</name>
</gene>
<feature type="region of interest" description="Disordered" evidence="1">
    <location>
        <begin position="123"/>
        <end position="153"/>
    </location>
</feature>
<evidence type="ECO:0000313" key="4">
    <source>
        <dbReference type="Proteomes" id="UP000321518"/>
    </source>
</evidence>
<feature type="compositionally biased region" description="Low complexity" evidence="1">
    <location>
        <begin position="123"/>
        <end position="150"/>
    </location>
</feature>
<feature type="region of interest" description="Disordered" evidence="1">
    <location>
        <begin position="261"/>
        <end position="286"/>
    </location>
</feature>